<dbReference type="AlphaFoldDB" id="A0A0F3IL09"/>
<reference evidence="4" key="1">
    <citation type="submission" date="2015-03" db="EMBL/GenBank/DDBJ databases">
        <title>Draft genome sequence of a novel methanotroph (Sn10-6) isolated from flooded ricefield rhizosphere in India.</title>
        <authorList>
            <person name="Pandit P.S."/>
            <person name="Pore S.D."/>
            <person name="Arora P."/>
            <person name="Kapse N.G."/>
            <person name="Dhakephalkar P.K."/>
            <person name="Rahalkar M.C."/>
        </authorList>
    </citation>
    <scope>NUCLEOTIDE SEQUENCE [LARGE SCALE GENOMIC DNA]</scope>
    <source>
        <strain evidence="4">Sn10-6</strain>
    </source>
</reference>
<gene>
    <name evidence="3" type="ORF">VZ94_04780</name>
</gene>
<proteinExistence type="predicted"/>
<keyword evidence="1" id="KW-0472">Membrane</keyword>
<dbReference type="OrthoDB" id="9798180at2"/>
<name>A0A0F3IL09_9GAMM</name>
<feature type="transmembrane region" description="Helical" evidence="1">
    <location>
        <begin position="354"/>
        <end position="375"/>
    </location>
</feature>
<comment type="caution">
    <text evidence="3">The sequence shown here is derived from an EMBL/GenBank/DDBJ whole genome shotgun (WGS) entry which is preliminary data.</text>
</comment>
<reference evidence="3 4" key="2">
    <citation type="journal article" date="2016" name="Microb. Ecol.">
        <title>Genome Characteristics of a Novel Type I Methanotroph (Sn10-6) Isolated from a Flooded Indian Rice Field.</title>
        <authorList>
            <person name="Rahalkar M.C."/>
            <person name="Pandit P.S."/>
            <person name="Dhakephalkar P.K."/>
            <person name="Pore S."/>
            <person name="Arora P."/>
            <person name="Kapse N."/>
        </authorList>
    </citation>
    <scope>NUCLEOTIDE SEQUENCE [LARGE SCALE GENOMIC DNA]</scope>
    <source>
        <strain evidence="3 4">Sn10-6</strain>
    </source>
</reference>
<dbReference type="Gene3D" id="3.40.30.10">
    <property type="entry name" value="Glutaredoxin"/>
    <property type="match status" value="1"/>
</dbReference>
<dbReference type="InterPro" id="IPR002109">
    <property type="entry name" value="Glutaredoxin"/>
</dbReference>
<dbReference type="InterPro" id="IPR036249">
    <property type="entry name" value="Thioredoxin-like_sf"/>
</dbReference>
<dbReference type="Pfam" id="PF00462">
    <property type="entry name" value="Glutaredoxin"/>
    <property type="match status" value="1"/>
</dbReference>
<dbReference type="EMBL" id="LAJX01000040">
    <property type="protein sequence ID" value="KJV07401.1"/>
    <property type="molecule type" value="Genomic_DNA"/>
</dbReference>
<keyword evidence="1" id="KW-1133">Transmembrane helix</keyword>
<feature type="transmembrane region" description="Helical" evidence="1">
    <location>
        <begin position="220"/>
        <end position="242"/>
    </location>
</feature>
<dbReference type="PATRIC" id="fig|1632867.3.peg.4252"/>
<evidence type="ECO:0000313" key="3">
    <source>
        <dbReference type="EMBL" id="KJV07401.1"/>
    </source>
</evidence>
<dbReference type="RefSeq" id="WP_045778367.1">
    <property type="nucleotide sequence ID" value="NZ_LAJX01000040.1"/>
</dbReference>
<evidence type="ECO:0000259" key="2">
    <source>
        <dbReference type="Pfam" id="PF00462"/>
    </source>
</evidence>
<feature type="transmembrane region" description="Helical" evidence="1">
    <location>
        <begin position="387"/>
        <end position="405"/>
    </location>
</feature>
<evidence type="ECO:0000313" key="4">
    <source>
        <dbReference type="Proteomes" id="UP000033684"/>
    </source>
</evidence>
<sequence length="406" mass="43881">MLTLNLRLGLLVVFFAALTAISMTGYAESANKNANIIAFVRQGCPHCAKAEAFLAKLKREQPDVTIVIHDIAEEPQALIQLEDIAQKSGVNVVRVPSFYVGGQLIVGYSDETSTGGWIRSALISQSQPATAKSDAASSCGAEQSLSCMPEPEPSVNITSKPSAVDSYALEFFGQKLTLDELGLPLFTLVMGLLDGFNPCSIWVLILIISLLAPMQNRARMLIIAGTFVAIEGMTYFMFMAAWLNLFLSLGWSRVSQIVVALLALGAGALNLKDVWFLGTGPSLSIPDAAKPGIYARMRNILLAKNMTGALIGAVILAVSVQIVEFMCTSGFPALYTRILTLRQLDTVSYYGYLLVYNLAYLFDDIVLLAIGVITLSQRRLQQKEGRILKLISGLVMVGLGVYLLAP</sequence>
<feature type="transmembrane region" description="Helical" evidence="1">
    <location>
        <begin position="254"/>
        <end position="271"/>
    </location>
</feature>
<dbReference type="PROSITE" id="PS51354">
    <property type="entry name" value="GLUTAREDOXIN_2"/>
    <property type="match status" value="1"/>
</dbReference>
<dbReference type="SUPFAM" id="SSF52833">
    <property type="entry name" value="Thioredoxin-like"/>
    <property type="match status" value="1"/>
</dbReference>
<keyword evidence="1" id="KW-0812">Transmembrane</keyword>
<evidence type="ECO:0000256" key="1">
    <source>
        <dbReference type="SAM" id="Phobius"/>
    </source>
</evidence>
<protein>
    <submittedName>
        <fullName evidence="3">Glutaredoxin</fullName>
    </submittedName>
</protein>
<accession>A0A0F3IL09</accession>
<feature type="transmembrane region" description="Helical" evidence="1">
    <location>
        <begin position="185"/>
        <end position="208"/>
    </location>
</feature>
<feature type="transmembrane region" description="Helical" evidence="1">
    <location>
        <begin position="306"/>
        <end position="334"/>
    </location>
</feature>
<keyword evidence="4" id="KW-1185">Reference proteome</keyword>
<organism evidence="3 4">
    <name type="scientific">Methylocucumis oryzae</name>
    <dbReference type="NCBI Taxonomy" id="1632867"/>
    <lineage>
        <taxon>Bacteria</taxon>
        <taxon>Pseudomonadati</taxon>
        <taxon>Pseudomonadota</taxon>
        <taxon>Gammaproteobacteria</taxon>
        <taxon>Methylococcales</taxon>
        <taxon>Methylococcaceae</taxon>
        <taxon>Methylocucumis</taxon>
    </lineage>
</organism>
<dbReference type="Proteomes" id="UP000033684">
    <property type="component" value="Unassembled WGS sequence"/>
</dbReference>
<feature type="domain" description="Glutaredoxin" evidence="2">
    <location>
        <begin position="37"/>
        <end position="105"/>
    </location>
</feature>